<evidence type="ECO:0000313" key="3">
    <source>
        <dbReference type="EMBL" id="MBA8914722.1"/>
    </source>
</evidence>
<accession>A0AA40S5Q2</accession>
<dbReference type="AlphaFoldDB" id="A0AA40S5Q2"/>
<dbReference type="RefSeq" id="WP_182555996.1">
    <property type="nucleotide sequence ID" value="NZ_BPRF01000004.1"/>
</dbReference>
<name>A0AA40S5Q2_9HYPH</name>
<dbReference type="EMBL" id="JACJIB010000007">
    <property type="protein sequence ID" value="MBA8914722.1"/>
    <property type="molecule type" value="Genomic_DNA"/>
</dbReference>
<keyword evidence="2" id="KW-0812">Transmembrane</keyword>
<keyword evidence="4" id="KW-1185">Reference proteome</keyword>
<comment type="caution">
    <text evidence="3">The sequence shown here is derived from an EMBL/GenBank/DDBJ whole genome shotgun (WGS) entry which is preliminary data.</text>
</comment>
<keyword evidence="2" id="KW-0472">Membrane</keyword>
<feature type="region of interest" description="Disordered" evidence="1">
    <location>
        <begin position="473"/>
        <end position="512"/>
    </location>
</feature>
<feature type="transmembrane region" description="Helical" evidence="2">
    <location>
        <begin position="368"/>
        <end position="389"/>
    </location>
</feature>
<evidence type="ECO:0000256" key="2">
    <source>
        <dbReference type="SAM" id="Phobius"/>
    </source>
</evidence>
<feature type="compositionally biased region" description="Basic and acidic residues" evidence="1">
    <location>
        <begin position="502"/>
        <end position="512"/>
    </location>
</feature>
<keyword evidence="2" id="KW-1133">Transmembrane helix</keyword>
<dbReference type="Proteomes" id="UP000543554">
    <property type="component" value="Unassembled WGS sequence"/>
</dbReference>
<feature type="transmembrane region" description="Helical" evidence="2">
    <location>
        <begin position="429"/>
        <end position="450"/>
    </location>
</feature>
<evidence type="ECO:0000256" key="1">
    <source>
        <dbReference type="SAM" id="MobiDB-lite"/>
    </source>
</evidence>
<reference evidence="3 4" key="1">
    <citation type="submission" date="2020-08" db="EMBL/GenBank/DDBJ databases">
        <title>Genomic Encyclopedia of Type Strains, Phase IV (KMG-IV): sequencing the most valuable type-strain genomes for metagenomic binning, comparative biology and taxonomic classification.</title>
        <authorList>
            <person name="Goeker M."/>
        </authorList>
    </citation>
    <scope>NUCLEOTIDE SEQUENCE [LARGE SCALE GENOMIC DNA]</scope>
    <source>
        <strain evidence="3 4">DSM 11490</strain>
    </source>
</reference>
<organism evidence="3 4">
    <name type="scientific">Methylorubrum thiocyanatum</name>
    <dbReference type="NCBI Taxonomy" id="47958"/>
    <lineage>
        <taxon>Bacteria</taxon>
        <taxon>Pseudomonadati</taxon>
        <taxon>Pseudomonadota</taxon>
        <taxon>Alphaproteobacteria</taxon>
        <taxon>Hyphomicrobiales</taxon>
        <taxon>Methylobacteriaceae</taxon>
        <taxon>Methylorubrum</taxon>
    </lineage>
</organism>
<gene>
    <name evidence="3" type="ORF">HNR51_003818</name>
</gene>
<sequence length="512" mass="54542">MSARFGPLFAELADELARSPGAALTETATHCRLDGAACDDAATLARIAEAARLAAAEGCGTLRVYASVAGELDTTDCTLDDVAGEALALVLTKHREPNWCYFVTVAGFDGTLDDAFAATPCAIWVARNFDPFATATLSVAPWGGPKEPPSPGERIERPRKYVRDLTHGRTPSEVAPWLPAGPIPADSTVFAAWRGKAADRLAACLPSEIRPFEDGLAVVLKGPRSSPVPVGPVPSGWAAEAFPVLVEAADWVYGLPRETEARFQFLNNHLSVGWREAETWPGGLARTLPGSLASAREAYAFHLQDQSKDALKTLGDLRKSLQDEVGRAQSATRDLLSTLWRDLGVAGIVLALRSPAAAQIASAPTLRWVTLATAAVLLLSLVVTLLSNYRFNRLADEGRSQWRSRLYAFLPDTEWDRLVEEPIRRGRRVYHAILPFVALLYVVAVAYLLAVGLPAAAGPSAAGVVSVAASAPSGTSVREPGTDAAAATPPNTTVLPVPGYDAPRELHRLPEP</sequence>
<evidence type="ECO:0000313" key="4">
    <source>
        <dbReference type="Proteomes" id="UP000543554"/>
    </source>
</evidence>
<feature type="compositionally biased region" description="Low complexity" evidence="1">
    <location>
        <begin position="482"/>
        <end position="498"/>
    </location>
</feature>
<protein>
    <submittedName>
        <fullName evidence="3">Uncharacterized protein</fullName>
    </submittedName>
</protein>
<proteinExistence type="predicted"/>